<dbReference type="FunFam" id="1.10.630.10:FF:000063">
    <property type="entry name" value="Cytochrome P450 monooxygenase"/>
    <property type="match status" value="1"/>
</dbReference>
<comment type="pathway">
    <text evidence="3">Mycotoxin biosynthesis.</text>
</comment>
<comment type="subcellular location">
    <subcellularLocation>
        <location evidence="2">Membrane</location>
    </subcellularLocation>
</comment>
<protein>
    <submittedName>
        <fullName evidence="16">Cytochrome P450</fullName>
    </submittedName>
</protein>
<dbReference type="Gene3D" id="1.10.630.10">
    <property type="entry name" value="Cytochrome P450"/>
    <property type="match status" value="1"/>
</dbReference>
<dbReference type="InterPro" id="IPR050121">
    <property type="entry name" value="Cytochrome_P450_monoxygenase"/>
</dbReference>
<keyword evidence="6 15" id="KW-0812">Transmembrane</keyword>
<keyword evidence="8 15" id="KW-1133">Transmembrane helix</keyword>
<dbReference type="Proteomes" id="UP000799441">
    <property type="component" value="Unassembled WGS sequence"/>
</dbReference>
<keyword evidence="12 15" id="KW-0472">Membrane</keyword>
<organism evidence="16 17">
    <name type="scientific">Polychaeton citri CBS 116435</name>
    <dbReference type="NCBI Taxonomy" id="1314669"/>
    <lineage>
        <taxon>Eukaryota</taxon>
        <taxon>Fungi</taxon>
        <taxon>Dikarya</taxon>
        <taxon>Ascomycota</taxon>
        <taxon>Pezizomycotina</taxon>
        <taxon>Dothideomycetes</taxon>
        <taxon>Dothideomycetidae</taxon>
        <taxon>Capnodiales</taxon>
        <taxon>Capnodiaceae</taxon>
        <taxon>Polychaeton</taxon>
    </lineage>
</organism>
<dbReference type="PROSITE" id="PS51257">
    <property type="entry name" value="PROKAR_LIPOPROTEIN"/>
    <property type="match status" value="1"/>
</dbReference>
<dbReference type="GO" id="GO:1902181">
    <property type="term" value="P:verruculogen biosynthetic process"/>
    <property type="evidence" value="ECO:0007669"/>
    <property type="project" value="UniProtKB-ARBA"/>
</dbReference>
<dbReference type="InterPro" id="IPR002401">
    <property type="entry name" value="Cyt_P450_E_grp-I"/>
</dbReference>
<dbReference type="CDD" id="cd11061">
    <property type="entry name" value="CYP67-like"/>
    <property type="match status" value="1"/>
</dbReference>
<keyword evidence="5 13" id="KW-0349">Heme</keyword>
<evidence type="ECO:0000256" key="8">
    <source>
        <dbReference type="ARBA" id="ARBA00022989"/>
    </source>
</evidence>
<evidence type="ECO:0000256" key="11">
    <source>
        <dbReference type="ARBA" id="ARBA00023033"/>
    </source>
</evidence>
<evidence type="ECO:0000256" key="12">
    <source>
        <dbReference type="ARBA" id="ARBA00023136"/>
    </source>
</evidence>
<dbReference type="GO" id="GO:0020037">
    <property type="term" value="F:heme binding"/>
    <property type="evidence" value="ECO:0007669"/>
    <property type="project" value="InterPro"/>
</dbReference>
<dbReference type="InterPro" id="IPR036396">
    <property type="entry name" value="Cyt_P450_sf"/>
</dbReference>
<feature type="binding site" description="axial binding residue" evidence="13">
    <location>
        <position position="439"/>
    </location>
    <ligand>
        <name>heme</name>
        <dbReference type="ChEBI" id="CHEBI:30413"/>
    </ligand>
    <ligandPart>
        <name>Fe</name>
        <dbReference type="ChEBI" id="CHEBI:18248"/>
    </ligandPart>
</feature>
<evidence type="ECO:0000256" key="4">
    <source>
        <dbReference type="ARBA" id="ARBA00010617"/>
    </source>
</evidence>
<comment type="cofactor">
    <cofactor evidence="1 13">
        <name>heme</name>
        <dbReference type="ChEBI" id="CHEBI:30413"/>
    </cofactor>
</comment>
<dbReference type="PROSITE" id="PS00086">
    <property type="entry name" value="CYTOCHROME_P450"/>
    <property type="match status" value="1"/>
</dbReference>
<evidence type="ECO:0000256" key="10">
    <source>
        <dbReference type="ARBA" id="ARBA00023004"/>
    </source>
</evidence>
<dbReference type="GO" id="GO:0016020">
    <property type="term" value="C:membrane"/>
    <property type="evidence" value="ECO:0007669"/>
    <property type="project" value="UniProtKB-SubCell"/>
</dbReference>
<accession>A0A9P4UII8</accession>
<dbReference type="PANTHER" id="PTHR24305">
    <property type="entry name" value="CYTOCHROME P450"/>
    <property type="match status" value="1"/>
</dbReference>
<dbReference type="GO" id="GO:0004497">
    <property type="term" value="F:monooxygenase activity"/>
    <property type="evidence" value="ECO:0007669"/>
    <property type="project" value="UniProtKB-KW"/>
</dbReference>
<dbReference type="InterPro" id="IPR001128">
    <property type="entry name" value="Cyt_P450"/>
</dbReference>
<evidence type="ECO:0000256" key="5">
    <source>
        <dbReference type="ARBA" id="ARBA00022617"/>
    </source>
</evidence>
<dbReference type="Pfam" id="PF00067">
    <property type="entry name" value="p450"/>
    <property type="match status" value="1"/>
</dbReference>
<evidence type="ECO:0000256" key="1">
    <source>
        <dbReference type="ARBA" id="ARBA00001971"/>
    </source>
</evidence>
<dbReference type="AlphaFoldDB" id="A0A9P4UII8"/>
<keyword evidence="7 13" id="KW-0479">Metal-binding</keyword>
<evidence type="ECO:0000256" key="15">
    <source>
        <dbReference type="SAM" id="Phobius"/>
    </source>
</evidence>
<keyword evidence="10 13" id="KW-0408">Iron</keyword>
<comment type="similarity">
    <text evidence="4 14">Belongs to the cytochrome P450 family.</text>
</comment>
<dbReference type="InterPro" id="IPR017972">
    <property type="entry name" value="Cyt_P450_CS"/>
</dbReference>
<comment type="caution">
    <text evidence="16">The sequence shown here is derived from an EMBL/GenBank/DDBJ whole genome shotgun (WGS) entry which is preliminary data.</text>
</comment>
<evidence type="ECO:0000313" key="16">
    <source>
        <dbReference type="EMBL" id="KAF2716907.1"/>
    </source>
</evidence>
<dbReference type="SUPFAM" id="SSF48264">
    <property type="entry name" value="Cytochrome P450"/>
    <property type="match status" value="1"/>
</dbReference>
<evidence type="ECO:0000256" key="3">
    <source>
        <dbReference type="ARBA" id="ARBA00004685"/>
    </source>
</evidence>
<dbReference type="PANTHER" id="PTHR24305:SF237">
    <property type="entry name" value="CYTOCHROME P450 MONOOXYGENASE ATNE-RELATED"/>
    <property type="match status" value="1"/>
</dbReference>
<evidence type="ECO:0000256" key="13">
    <source>
        <dbReference type="PIRSR" id="PIRSR602401-1"/>
    </source>
</evidence>
<dbReference type="GO" id="GO:0016705">
    <property type="term" value="F:oxidoreductase activity, acting on paired donors, with incorporation or reduction of molecular oxygen"/>
    <property type="evidence" value="ECO:0007669"/>
    <property type="project" value="InterPro"/>
</dbReference>
<proteinExistence type="inferred from homology"/>
<dbReference type="EMBL" id="MU003858">
    <property type="protein sequence ID" value="KAF2716907.1"/>
    <property type="molecule type" value="Genomic_DNA"/>
</dbReference>
<evidence type="ECO:0000256" key="14">
    <source>
        <dbReference type="RuleBase" id="RU000461"/>
    </source>
</evidence>
<dbReference type="GO" id="GO:0005506">
    <property type="term" value="F:iron ion binding"/>
    <property type="evidence" value="ECO:0007669"/>
    <property type="project" value="InterPro"/>
</dbReference>
<dbReference type="PRINTS" id="PR00463">
    <property type="entry name" value="EP450I"/>
</dbReference>
<evidence type="ECO:0000256" key="7">
    <source>
        <dbReference type="ARBA" id="ARBA00022723"/>
    </source>
</evidence>
<sequence length="503" mass="56724">MGRISLIFVVLLASCTLYILGSIVYLLFFHPLAKYPGPWLAKFTNLYAAYHSWRGDIHKDMYRCHLLHGNRVRYGPNRVLINSAEALNDIHGHGNNVKKAQGYRVLASKAPNTLTLIEKSKHAGRRRILSQAFSENSLRTFEPAIASRIDQFCNVIRANGAFGEWTTPLDMSLYFNYLAFDTMMAVTFDADYNTMDNPRFRYVMECIEEANIRLSVIAQASGLTFRRLDRMLFPRSAAAGSRFAKFIRRVLYERLQGKSVASRDIFSFLQSCKDPETGEELTGAALGTETATFIVAGSDTTSTTLASLMHYLTGSSRCYRKAIEEIRTKFSSKEEIQLGPKLNSCAYLRACMNESLRISPPGGSAAWREVDQGGAILGGEFFPAGCEVGVAPYTIHHDPRYWEDSDTYWPERWLHSMEDKEKLGGPQPFIPFSIGPRSCVGKPLALAQIMLTAAQLLYQFDVRRADSKEGWETQEVFPVEFELEEHITSTKKGPILCFRARTQ</sequence>
<dbReference type="OrthoDB" id="1470350at2759"/>
<evidence type="ECO:0000256" key="2">
    <source>
        <dbReference type="ARBA" id="ARBA00004370"/>
    </source>
</evidence>
<feature type="transmembrane region" description="Helical" evidence="15">
    <location>
        <begin position="6"/>
        <end position="28"/>
    </location>
</feature>
<gene>
    <name evidence="16" type="ORF">K431DRAFT_323518</name>
</gene>
<name>A0A9P4UII8_9PEZI</name>
<keyword evidence="17" id="KW-1185">Reference proteome</keyword>
<evidence type="ECO:0000256" key="9">
    <source>
        <dbReference type="ARBA" id="ARBA00023002"/>
    </source>
</evidence>
<dbReference type="PRINTS" id="PR00385">
    <property type="entry name" value="P450"/>
</dbReference>
<evidence type="ECO:0000256" key="6">
    <source>
        <dbReference type="ARBA" id="ARBA00022692"/>
    </source>
</evidence>
<evidence type="ECO:0000313" key="17">
    <source>
        <dbReference type="Proteomes" id="UP000799441"/>
    </source>
</evidence>
<keyword evidence="11 14" id="KW-0503">Monooxygenase</keyword>
<keyword evidence="9 14" id="KW-0560">Oxidoreductase</keyword>
<reference evidence="16" key="1">
    <citation type="journal article" date="2020" name="Stud. Mycol.">
        <title>101 Dothideomycetes genomes: a test case for predicting lifestyles and emergence of pathogens.</title>
        <authorList>
            <person name="Haridas S."/>
            <person name="Albert R."/>
            <person name="Binder M."/>
            <person name="Bloem J."/>
            <person name="Labutti K."/>
            <person name="Salamov A."/>
            <person name="Andreopoulos B."/>
            <person name="Baker S."/>
            <person name="Barry K."/>
            <person name="Bills G."/>
            <person name="Bluhm B."/>
            <person name="Cannon C."/>
            <person name="Castanera R."/>
            <person name="Culley D."/>
            <person name="Daum C."/>
            <person name="Ezra D."/>
            <person name="Gonzalez J."/>
            <person name="Henrissat B."/>
            <person name="Kuo A."/>
            <person name="Liang C."/>
            <person name="Lipzen A."/>
            <person name="Lutzoni F."/>
            <person name="Magnuson J."/>
            <person name="Mondo S."/>
            <person name="Nolan M."/>
            <person name="Ohm R."/>
            <person name="Pangilinan J."/>
            <person name="Park H.-J."/>
            <person name="Ramirez L."/>
            <person name="Alfaro M."/>
            <person name="Sun H."/>
            <person name="Tritt A."/>
            <person name="Yoshinaga Y."/>
            <person name="Zwiers L.-H."/>
            <person name="Turgeon B."/>
            <person name="Goodwin S."/>
            <person name="Spatafora J."/>
            <person name="Crous P."/>
            <person name="Grigoriev I."/>
        </authorList>
    </citation>
    <scope>NUCLEOTIDE SEQUENCE</scope>
    <source>
        <strain evidence="16">CBS 116435</strain>
    </source>
</reference>